<dbReference type="PANTHER" id="PTHR46890:SF48">
    <property type="entry name" value="RNA-DIRECTED DNA POLYMERASE"/>
    <property type="match status" value="1"/>
</dbReference>
<feature type="domain" description="Reverse transcriptase" evidence="1">
    <location>
        <begin position="105"/>
        <end position="259"/>
    </location>
</feature>
<evidence type="ECO:0000259" key="1">
    <source>
        <dbReference type="PROSITE" id="PS50878"/>
    </source>
</evidence>
<dbReference type="Pfam" id="PF00078">
    <property type="entry name" value="RVT_1"/>
    <property type="match status" value="1"/>
</dbReference>
<protein>
    <recommendedName>
        <fullName evidence="1">Reverse transcriptase domain-containing protein</fullName>
    </recommendedName>
</protein>
<dbReference type="SUPFAM" id="SSF56672">
    <property type="entry name" value="DNA/RNA polymerases"/>
    <property type="match status" value="1"/>
</dbReference>
<sequence length="259" mass="29918">MGLIDRSGAWIDSEEGTEKITVDYFHELFNSSISRDPSPIIRDIPMLVMSCMNEALTRDITEEEVKKALFSLNPGKAPGPDGMTALFFQRFWPTIGPDLVKLVKTFFRTEIFDGKINETNICLIPKEDRPREMSRFRPISLCNVSYKVISKILSLRLKSFFSELIFEIQPAFMVGRLITDNILIAQENFHALRSNPANRRKFMAIKTDMSKAYNRVEWPFLRAVMEKMGFNSRWVEWIMQCITSISYQVLINGTPKGRI</sequence>
<name>A0ABD1C2P1_CARAN</name>
<proteinExistence type="predicted"/>
<dbReference type="PROSITE" id="PS50878">
    <property type="entry name" value="RT_POL"/>
    <property type="match status" value="1"/>
</dbReference>
<gene>
    <name evidence="2" type="ORF">V5N11_003543</name>
</gene>
<dbReference type="CDD" id="cd01650">
    <property type="entry name" value="RT_nLTR_like"/>
    <property type="match status" value="1"/>
</dbReference>
<dbReference type="AlphaFoldDB" id="A0ABD1C2P1"/>
<reference evidence="2 3" key="1">
    <citation type="submission" date="2024-04" db="EMBL/GenBank/DDBJ databases">
        <title>Genome assembly C_amara_ONT_v2.</title>
        <authorList>
            <person name="Yant L."/>
            <person name="Moore C."/>
            <person name="Slenker M."/>
        </authorList>
    </citation>
    <scope>NUCLEOTIDE SEQUENCE [LARGE SCALE GENOMIC DNA]</scope>
    <source>
        <tissue evidence="2">Leaf</tissue>
    </source>
</reference>
<dbReference type="InterPro" id="IPR052343">
    <property type="entry name" value="Retrotransposon-Effector_Assoc"/>
</dbReference>
<dbReference type="EMBL" id="JBANAX010000074">
    <property type="protein sequence ID" value="KAL1223486.1"/>
    <property type="molecule type" value="Genomic_DNA"/>
</dbReference>
<keyword evidence="3" id="KW-1185">Reference proteome</keyword>
<evidence type="ECO:0000313" key="2">
    <source>
        <dbReference type="EMBL" id="KAL1223486.1"/>
    </source>
</evidence>
<accession>A0ABD1C2P1</accession>
<organism evidence="2 3">
    <name type="scientific">Cardamine amara subsp. amara</name>
    <dbReference type="NCBI Taxonomy" id="228776"/>
    <lineage>
        <taxon>Eukaryota</taxon>
        <taxon>Viridiplantae</taxon>
        <taxon>Streptophyta</taxon>
        <taxon>Embryophyta</taxon>
        <taxon>Tracheophyta</taxon>
        <taxon>Spermatophyta</taxon>
        <taxon>Magnoliopsida</taxon>
        <taxon>eudicotyledons</taxon>
        <taxon>Gunneridae</taxon>
        <taxon>Pentapetalae</taxon>
        <taxon>rosids</taxon>
        <taxon>malvids</taxon>
        <taxon>Brassicales</taxon>
        <taxon>Brassicaceae</taxon>
        <taxon>Cardamineae</taxon>
        <taxon>Cardamine</taxon>
    </lineage>
</organism>
<dbReference type="InterPro" id="IPR000477">
    <property type="entry name" value="RT_dom"/>
</dbReference>
<dbReference type="PANTHER" id="PTHR46890">
    <property type="entry name" value="NON-LTR RETROLELEMENT REVERSE TRANSCRIPTASE-LIKE PROTEIN-RELATED"/>
    <property type="match status" value="1"/>
</dbReference>
<evidence type="ECO:0000313" key="3">
    <source>
        <dbReference type="Proteomes" id="UP001558713"/>
    </source>
</evidence>
<dbReference type="InterPro" id="IPR043502">
    <property type="entry name" value="DNA/RNA_pol_sf"/>
</dbReference>
<dbReference type="Proteomes" id="UP001558713">
    <property type="component" value="Unassembled WGS sequence"/>
</dbReference>
<comment type="caution">
    <text evidence="2">The sequence shown here is derived from an EMBL/GenBank/DDBJ whole genome shotgun (WGS) entry which is preliminary data.</text>
</comment>